<evidence type="ECO:0000313" key="3">
    <source>
        <dbReference type="Proteomes" id="UP000286415"/>
    </source>
</evidence>
<dbReference type="AlphaFoldDB" id="A0A8T1MWI0"/>
<name>A0A8T1MWI0_CLOSI</name>
<evidence type="ECO:0000256" key="1">
    <source>
        <dbReference type="SAM" id="MobiDB-lite"/>
    </source>
</evidence>
<comment type="caution">
    <text evidence="2">The sequence shown here is derived from an EMBL/GenBank/DDBJ whole genome shotgun (WGS) entry which is preliminary data.</text>
</comment>
<reference evidence="2 3" key="1">
    <citation type="journal article" date="2018" name="Biotechnol. Adv.">
        <title>Improved genomic resources and new bioinformatic workflow for the carcinogenic parasite Clonorchis sinensis: Biotechnological implications.</title>
        <authorList>
            <person name="Wang D."/>
            <person name="Korhonen P.K."/>
            <person name="Gasser R.B."/>
            <person name="Young N.D."/>
        </authorList>
    </citation>
    <scope>NUCLEOTIDE SEQUENCE [LARGE SCALE GENOMIC DNA]</scope>
    <source>
        <strain evidence="2">Cs-k2</strain>
    </source>
</reference>
<organism evidence="2 3">
    <name type="scientific">Clonorchis sinensis</name>
    <name type="common">Chinese liver fluke</name>
    <dbReference type="NCBI Taxonomy" id="79923"/>
    <lineage>
        <taxon>Eukaryota</taxon>
        <taxon>Metazoa</taxon>
        <taxon>Spiralia</taxon>
        <taxon>Lophotrochozoa</taxon>
        <taxon>Platyhelminthes</taxon>
        <taxon>Trematoda</taxon>
        <taxon>Digenea</taxon>
        <taxon>Opisthorchiida</taxon>
        <taxon>Opisthorchiata</taxon>
        <taxon>Opisthorchiidae</taxon>
        <taxon>Clonorchis</taxon>
    </lineage>
</organism>
<evidence type="ECO:0000313" key="2">
    <source>
        <dbReference type="EMBL" id="KAG5453379.1"/>
    </source>
</evidence>
<accession>A0A8T1MWI0</accession>
<sequence>MGYSLPVRRPFKSTESQASQGVASSTFCQRQTDLASSAWPVERFQLARAPHDSPEQGEAALWQHLCCTTNWPSYGREPPKRAWLFSITQAVPPFESCTLLNLIG</sequence>
<feature type="region of interest" description="Disordered" evidence="1">
    <location>
        <begin position="1"/>
        <end position="24"/>
    </location>
</feature>
<gene>
    <name evidence="2" type="ORF">CSKR_202492</name>
</gene>
<keyword evidence="3" id="KW-1185">Reference proteome</keyword>
<dbReference type="EMBL" id="NIRI02000013">
    <property type="protein sequence ID" value="KAG5453379.1"/>
    <property type="molecule type" value="Genomic_DNA"/>
</dbReference>
<proteinExistence type="predicted"/>
<feature type="compositionally biased region" description="Polar residues" evidence="1">
    <location>
        <begin position="13"/>
        <end position="24"/>
    </location>
</feature>
<dbReference type="Proteomes" id="UP000286415">
    <property type="component" value="Unassembled WGS sequence"/>
</dbReference>
<reference evidence="2 3" key="2">
    <citation type="journal article" date="2021" name="Genomics">
        <title>High-quality reference genome for Clonorchis sinensis.</title>
        <authorList>
            <person name="Young N.D."/>
            <person name="Stroehlein A.J."/>
            <person name="Kinkar L."/>
            <person name="Wang T."/>
            <person name="Sohn W.M."/>
            <person name="Chang B.C.H."/>
            <person name="Kaur P."/>
            <person name="Weisz D."/>
            <person name="Dudchenko O."/>
            <person name="Aiden E.L."/>
            <person name="Korhonen P.K."/>
            <person name="Gasser R.B."/>
        </authorList>
    </citation>
    <scope>NUCLEOTIDE SEQUENCE [LARGE SCALE GENOMIC DNA]</scope>
    <source>
        <strain evidence="2">Cs-k2</strain>
    </source>
</reference>
<protein>
    <submittedName>
        <fullName evidence="2">Uncharacterized protein</fullName>
    </submittedName>
</protein>